<reference evidence="1" key="1">
    <citation type="submission" date="2023-03" db="EMBL/GenBank/DDBJ databases">
        <authorList>
            <person name="Steffen K."/>
            <person name="Cardenas P."/>
        </authorList>
    </citation>
    <scope>NUCLEOTIDE SEQUENCE</scope>
</reference>
<sequence>YLLTSQKWVADIGNFRLHAIYNLSSEAATQLLGAVAPSLTDDQKRQIADLTGNVPLAIEVVGAIFKFPGAPTAEEVIQGLRENLVSTLSPDELHSKVDVSMGVAYSYLTPELKQLCVNLSHFPGKFSKESAVAIFNFKGTNARQVSAEVSATI</sequence>
<comment type="caution">
    <text evidence="1">The sequence shown here is derived from an EMBL/GenBank/DDBJ whole genome shotgun (WGS) entry which is preliminary data.</text>
</comment>
<dbReference type="Proteomes" id="UP001174909">
    <property type="component" value="Unassembled WGS sequence"/>
</dbReference>
<dbReference type="AlphaFoldDB" id="A0AA35S9W5"/>
<gene>
    <name evidence="1" type="ORF">GBAR_LOCUS14444</name>
</gene>
<organism evidence="1 2">
    <name type="scientific">Geodia barretti</name>
    <name type="common">Barrett's horny sponge</name>
    <dbReference type="NCBI Taxonomy" id="519541"/>
    <lineage>
        <taxon>Eukaryota</taxon>
        <taxon>Metazoa</taxon>
        <taxon>Porifera</taxon>
        <taxon>Demospongiae</taxon>
        <taxon>Heteroscleromorpha</taxon>
        <taxon>Tetractinellida</taxon>
        <taxon>Astrophorina</taxon>
        <taxon>Geodiidae</taxon>
        <taxon>Geodia</taxon>
    </lineage>
</organism>
<feature type="non-terminal residue" evidence="1">
    <location>
        <position position="1"/>
    </location>
</feature>
<dbReference type="EMBL" id="CASHTH010002107">
    <property type="protein sequence ID" value="CAI8024932.1"/>
    <property type="molecule type" value="Genomic_DNA"/>
</dbReference>
<keyword evidence="2" id="KW-1185">Reference proteome</keyword>
<protein>
    <submittedName>
        <fullName evidence="1">Uncharacterized protein</fullName>
    </submittedName>
</protein>
<evidence type="ECO:0000313" key="1">
    <source>
        <dbReference type="EMBL" id="CAI8024932.1"/>
    </source>
</evidence>
<proteinExistence type="predicted"/>
<evidence type="ECO:0000313" key="2">
    <source>
        <dbReference type="Proteomes" id="UP001174909"/>
    </source>
</evidence>
<name>A0AA35S9W5_GEOBA</name>
<accession>A0AA35S9W5</accession>